<evidence type="ECO:0000313" key="1">
    <source>
        <dbReference type="EMBL" id="GBM86958.1"/>
    </source>
</evidence>
<dbReference type="EMBL" id="BGPR01003350">
    <property type="protein sequence ID" value="GBM86958.1"/>
    <property type="molecule type" value="Genomic_DNA"/>
</dbReference>
<organism evidence="1 2">
    <name type="scientific">Araneus ventricosus</name>
    <name type="common">Orbweaver spider</name>
    <name type="synonym">Epeira ventricosa</name>
    <dbReference type="NCBI Taxonomy" id="182803"/>
    <lineage>
        <taxon>Eukaryota</taxon>
        <taxon>Metazoa</taxon>
        <taxon>Ecdysozoa</taxon>
        <taxon>Arthropoda</taxon>
        <taxon>Chelicerata</taxon>
        <taxon>Arachnida</taxon>
        <taxon>Araneae</taxon>
        <taxon>Araneomorphae</taxon>
        <taxon>Entelegynae</taxon>
        <taxon>Araneoidea</taxon>
        <taxon>Araneidae</taxon>
        <taxon>Araneus</taxon>
    </lineage>
</organism>
<accession>A0A4Y2JC45</accession>
<dbReference type="AlphaFoldDB" id="A0A4Y2JC45"/>
<comment type="caution">
    <text evidence="1">The sequence shown here is derived from an EMBL/GenBank/DDBJ whole genome shotgun (WGS) entry which is preliminary data.</text>
</comment>
<proteinExistence type="predicted"/>
<evidence type="ECO:0000313" key="2">
    <source>
        <dbReference type="Proteomes" id="UP000499080"/>
    </source>
</evidence>
<dbReference type="Proteomes" id="UP000499080">
    <property type="component" value="Unassembled WGS sequence"/>
</dbReference>
<gene>
    <name evidence="1" type="ORF">AVEN_134388_1</name>
</gene>
<sequence length="86" mass="10213">MLRAEWVLSCRRMTPSLNMIDRLRRMASRWPRDYPQFPKLKEHISGTRFSSDSDVKHLPRTGSMGWDVISTKPVLRSDKYLNRFSD</sequence>
<reference evidence="1 2" key="1">
    <citation type="journal article" date="2019" name="Sci. Rep.">
        <title>Orb-weaving spider Araneus ventricosus genome elucidates the spidroin gene catalogue.</title>
        <authorList>
            <person name="Kono N."/>
            <person name="Nakamura H."/>
            <person name="Ohtoshi R."/>
            <person name="Moran D.A.P."/>
            <person name="Shinohara A."/>
            <person name="Yoshida Y."/>
            <person name="Fujiwara M."/>
            <person name="Mori M."/>
            <person name="Tomita M."/>
            <person name="Arakawa K."/>
        </authorList>
    </citation>
    <scope>NUCLEOTIDE SEQUENCE [LARGE SCALE GENOMIC DNA]</scope>
</reference>
<keyword evidence="2" id="KW-1185">Reference proteome</keyword>
<name>A0A4Y2JC45_ARAVE</name>
<protein>
    <submittedName>
        <fullName evidence="1">Uncharacterized protein</fullName>
    </submittedName>
</protein>